<dbReference type="PANTHER" id="PTHR21666">
    <property type="entry name" value="PEPTIDASE-RELATED"/>
    <property type="match status" value="1"/>
</dbReference>
<dbReference type="OrthoDB" id="1188206at2"/>
<dbReference type="InterPro" id="IPR050570">
    <property type="entry name" value="Cell_wall_metabolism_enzyme"/>
</dbReference>
<accession>A0A167IKW6</accession>
<keyword evidence="3" id="KW-1185">Reference proteome</keyword>
<sequence length="197" mass="21336">MKNTLLGLIIVLVALGCKTEGAHKNKISIQETSLKVQADTLKKANGFDFPVGKPDAKGYYNAQKFQENNHLGDDWNGVNGGNLDLGDAIYSVANGYVSFAENVGGGWGNVIRITHYIQDGKQIESLYAHCLAINVKKGSYVSKGDKIGTIGTNNGYYLAHLHLEIRDEVGLPIGGGYSTNTKGYLDPTVFIKNNRSQ</sequence>
<protein>
    <submittedName>
        <fullName evidence="2">Peptidase M23</fullName>
    </submittedName>
</protein>
<feature type="domain" description="M23ase beta-sheet core" evidence="1">
    <location>
        <begin position="85"/>
        <end position="167"/>
    </location>
</feature>
<dbReference type="PANTHER" id="PTHR21666:SF270">
    <property type="entry name" value="MUREIN HYDROLASE ACTIVATOR ENVC"/>
    <property type="match status" value="1"/>
</dbReference>
<organism evidence="2 3">
    <name type="scientific">Cochleicola gelatinilyticus</name>
    <dbReference type="NCBI Taxonomy" id="1763537"/>
    <lineage>
        <taxon>Bacteria</taxon>
        <taxon>Pseudomonadati</taxon>
        <taxon>Bacteroidota</taxon>
        <taxon>Flavobacteriia</taxon>
        <taxon>Flavobacteriales</taxon>
        <taxon>Flavobacteriaceae</taxon>
        <taxon>Cochleicola</taxon>
    </lineage>
</organism>
<reference evidence="2 3" key="1">
    <citation type="submission" date="2016-02" db="EMBL/GenBank/DDBJ databases">
        <title>Ulvibacter sp. LPB0005, isolated from Thais luteostoma.</title>
        <authorList>
            <person name="Shin S.-K."/>
            <person name="Yi H."/>
        </authorList>
    </citation>
    <scope>NUCLEOTIDE SEQUENCE [LARGE SCALE GENOMIC DNA]</scope>
    <source>
        <strain evidence="2 3">LPB0005</strain>
    </source>
</reference>
<proteinExistence type="predicted"/>
<dbReference type="GO" id="GO:0004222">
    <property type="term" value="F:metalloendopeptidase activity"/>
    <property type="evidence" value="ECO:0007669"/>
    <property type="project" value="TreeGrafter"/>
</dbReference>
<dbReference type="Pfam" id="PF01551">
    <property type="entry name" value="Peptidase_M23"/>
    <property type="match status" value="1"/>
</dbReference>
<dbReference type="InterPro" id="IPR016047">
    <property type="entry name" value="M23ase_b-sheet_dom"/>
</dbReference>
<dbReference type="Gene3D" id="2.70.70.10">
    <property type="entry name" value="Glucose Permease (Domain IIA)"/>
    <property type="match status" value="1"/>
</dbReference>
<dbReference type="AlphaFoldDB" id="A0A167IKW6"/>
<dbReference type="SUPFAM" id="SSF51261">
    <property type="entry name" value="Duplicated hybrid motif"/>
    <property type="match status" value="1"/>
</dbReference>
<evidence type="ECO:0000313" key="2">
    <source>
        <dbReference type="EMBL" id="OAB79768.1"/>
    </source>
</evidence>
<dbReference type="RefSeq" id="WP_068589715.1">
    <property type="nucleotide sequence ID" value="NZ_LRXL01000026.1"/>
</dbReference>
<dbReference type="InterPro" id="IPR011055">
    <property type="entry name" value="Dup_hybrid_motif"/>
</dbReference>
<evidence type="ECO:0000313" key="3">
    <source>
        <dbReference type="Proteomes" id="UP000077013"/>
    </source>
</evidence>
<comment type="caution">
    <text evidence="2">The sequence shown here is derived from an EMBL/GenBank/DDBJ whole genome shotgun (WGS) entry which is preliminary data.</text>
</comment>
<dbReference type="STRING" id="1763537.ULVI_03210"/>
<evidence type="ECO:0000259" key="1">
    <source>
        <dbReference type="Pfam" id="PF01551"/>
    </source>
</evidence>
<dbReference type="PROSITE" id="PS51257">
    <property type="entry name" value="PROKAR_LIPOPROTEIN"/>
    <property type="match status" value="1"/>
</dbReference>
<dbReference type="EMBL" id="LRXL01000026">
    <property type="protein sequence ID" value="OAB79768.1"/>
    <property type="molecule type" value="Genomic_DNA"/>
</dbReference>
<dbReference type="Proteomes" id="UP000077013">
    <property type="component" value="Unassembled WGS sequence"/>
</dbReference>
<name>A0A167IKW6_9FLAO</name>
<gene>
    <name evidence="2" type="ORF">ULVI_03210</name>
</gene>
<dbReference type="CDD" id="cd12797">
    <property type="entry name" value="M23_peptidase"/>
    <property type="match status" value="1"/>
</dbReference>